<reference evidence="1" key="1">
    <citation type="journal article" date="2021" name="Nat. Commun.">
        <title>Genetic determinants of endophytism in the Arabidopsis root mycobiome.</title>
        <authorList>
            <person name="Mesny F."/>
            <person name="Miyauchi S."/>
            <person name="Thiergart T."/>
            <person name="Pickel B."/>
            <person name="Atanasova L."/>
            <person name="Karlsson M."/>
            <person name="Huettel B."/>
            <person name="Barry K.W."/>
            <person name="Haridas S."/>
            <person name="Chen C."/>
            <person name="Bauer D."/>
            <person name="Andreopoulos W."/>
            <person name="Pangilinan J."/>
            <person name="LaButti K."/>
            <person name="Riley R."/>
            <person name="Lipzen A."/>
            <person name="Clum A."/>
            <person name="Drula E."/>
            <person name="Henrissat B."/>
            <person name="Kohler A."/>
            <person name="Grigoriev I.V."/>
            <person name="Martin F.M."/>
            <person name="Hacquard S."/>
        </authorList>
    </citation>
    <scope>NUCLEOTIDE SEQUENCE</scope>
    <source>
        <strain evidence="1">MPI-SDFR-AT-0073</strain>
    </source>
</reference>
<proteinExistence type="predicted"/>
<keyword evidence="2" id="KW-1185">Reference proteome</keyword>
<dbReference type="GeneID" id="70130729"/>
<sequence length="179" mass="19609">MAAQVNGEPHPSSATLSHITGYPVVNDALLYYKSNPYGKKSIEIGDSAYQIFGKPIVPYLAKPYEYVSPYVKRADHLGAGALDRIDKKIPILKESTENIQAKSKQVVFYPVVKTRETTDHLFSVYNSEFKKVGGQGIVTTGKALISTGLVLTTEALNWFGDILRASKEKAKEAGNEATQ</sequence>
<name>A0A9P8ZZU2_9PEZI</name>
<dbReference type="OrthoDB" id="376826at2759"/>
<protein>
    <submittedName>
        <fullName evidence="1">Uncharacterized protein</fullName>
    </submittedName>
</protein>
<evidence type="ECO:0000313" key="2">
    <source>
        <dbReference type="Proteomes" id="UP000758603"/>
    </source>
</evidence>
<accession>A0A9P8ZZU2</accession>
<comment type="caution">
    <text evidence="1">The sequence shown here is derived from an EMBL/GenBank/DDBJ whole genome shotgun (WGS) entry which is preliminary data.</text>
</comment>
<dbReference type="Proteomes" id="UP000758603">
    <property type="component" value="Unassembled WGS sequence"/>
</dbReference>
<organism evidence="1 2">
    <name type="scientific">Truncatella angustata</name>
    <dbReference type="NCBI Taxonomy" id="152316"/>
    <lineage>
        <taxon>Eukaryota</taxon>
        <taxon>Fungi</taxon>
        <taxon>Dikarya</taxon>
        <taxon>Ascomycota</taxon>
        <taxon>Pezizomycotina</taxon>
        <taxon>Sordariomycetes</taxon>
        <taxon>Xylariomycetidae</taxon>
        <taxon>Amphisphaeriales</taxon>
        <taxon>Sporocadaceae</taxon>
        <taxon>Truncatella</taxon>
    </lineage>
</organism>
<dbReference type="AlphaFoldDB" id="A0A9P8ZZU2"/>
<dbReference type="RefSeq" id="XP_045960802.1">
    <property type="nucleotide sequence ID" value="XM_046101837.1"/>
</dbReference>
<gene>
    <name evidence="1" type="ORF">BKA67DRAFT_552338</name>
</gene>
<dbReference type="EMBL" id="JAGPXC010000002">
    <property type="protein sequence ID" value="KAH6656568.1"/>
    <property type="molecule type" value="Genomic_DNA"/>
</dbReference>
<evidence type="ECO:0000313" key="1">
    <source>
        <dbReference type="EMBL" id="KAH6656568.1"/>
    </source>
</evidence>